<evidence type="ECO:0000313" key="10">
    <source>
        <dbReference type="Proteomes" id="UP001589748"/>
    </source>
</evidence>
<reference evidence="9 10" key="1">
    <citation type="submission" date="2024-09" db="EMBL/GenBank/DDBJ databases">
        <authorList>
            <person name="Sun Q."/>
            <person name="Mori K."/>
        </authorList>
    </citation>
    <scope>NUCLEOTIDE SEQUENCE [LARGE SCALE GENOMIC DNA]</scope>
    <source>
        <strain evidence="9 10">TISTR 1856</strain>
    </source>
</reference>
<dbReference type="Pfam" id="PF02803">
    <property type="entry name" value="Thiolase_C"/>
    <property type="match status" value="1"/>
</dbReference>
<keyword evidence="4 6" id="KW-0012">Acyltransferase</keyword>
<dbReference type="EMBL" id="JBHMDM010000003">
    <property type="protein sequence ID" value="MFB9376581.1"/>
    <property type="molecule type" value="Genomic_DNA"/>
</dbReference>
<dbReference type="CDD" id="cd00751">
    <property type="entry name" value="thiolase"/>
    <property type="match status" value="1"/>
</dbReference>
<evidence type="ECO:0000256" key="3">
    <source>
        <dbReference type="ARBA" id="ARBA00022679"/>
    </source>
</evidence>
<dbReference type="InterPro" id="IPR002155">
    <property type="entry name" value="Thiolase"/>
</dbReference>
<dbReference type="InterPro" id="IPR016039">
    <property type="entry name" value="Thiolase-like"/>
</dbReference>
<dbReference type="NCBIfam" id="TIGR01930">
    <property type="entry name" value="AcCoA-C-Actrans"/>
    <property type="match status" value="1"/>
</dbReference>
<evidence type="ECO:0000256" key="1">
    <source>
        <dbReference type="ARBA" id="ARBA00010982"/>
    </source>
</evidence>
<dbReference type="EC" id="2.3.1.9" evidence="2"/>
<feature type="domain" description="Thiolase N-terminal" evidence="7">
    <location>
        <begin position="6"/>
        <end position="237"/>
    </location>
</feature>
<evidence type="ECO:0000256" key="2">
    <source>
        <dbReference type="ARBA" id="ARBA00012705"/>
    </source>
</evidence>
<dbReference type="PANTHER" id="PTHR18919:SF107">
    <property type="entry name" value="ACETYL-COA ACETYLTRANSFERASE, CYTOSOLIC"/>
    <property type="match status" value="1"/>
</dbReference>
<dbReference type="Proteomes" id="UP001589748">
    <property type="component" value="Unassembled WGS sequence"/>
</dbReference>
<dbReference type="Pfam" id="PF00108">
    <property type="entry name" value="Thiolase_N"/>
    <property type="match status" value="1"/>
</dbReference>
<accession>A0ABV5LR53</accession>
<gene>
    <name evidence="9" type="ORF">ACFFVI_06335</name>
</gene>
<proteinExistence type="inferred from homology"/>
<evidence type="ECO:0000256" key="5">
    <source>
        <dbReference type="ARBA" id="ARBA00040529"/>
    </source>
</evidence>
<dbReference type="InterPro" id="IPR020616">
    <property type="entry name" value="Thiolase_N"/>
</dbReference>
<organism evidence="9 10">
    <name type="scientific">Kineococcus gynurae</name>
    <dbReference type="NCBI Taxonomy" id="452979"/>
    <lineage>
        <taxon>Bacteria</taxon>
        <taxon>Bacillati</taxon>
        <taxon>Actinomycetota</taxon>
        <taxon>Actinomycetes</taxon>
        <taxon>Kineosporiales</taxon>
        <taxon>Kineosporiaceae</taxon>
        <taxon>Kineococcus</taxon>
    </lineage>
</organism>
<protein>
    <recommendedName>
        <fullName evidence="5">Probable acetyl-CoA acetyltransferase</fullName>
        <ecNumber evidence="2">2.3.1.9</ecNumber>
    </recommendedName>
</protein>
<evidence type="ECO:0000256" key="6">
    <source>
        <dbReference type="RuleBase" id="RU003557"/>
    </source>
</evidence>
<comment type="similarity">
    <text evidence="1 6">Belongs to the thiolase-like superfamily. Thiolase family.</text>
</comment>
<evidence type="ECO:0000259" key="8">
    <source>
        <dbReference type="Pfam" id="PF02803"/>
    </source>
</evidence>
<dbReference type="SUPFAM" id="SSF53901">
    <property type="entry name" value="Thiolase-like"/>
    <property type="match status" value="2"/>
</dbReference>
<keyword evidence="10" id="KW-1185">Reference proteome</keyword>
<feature type="domain" description="Thiolase C-terminal" evidence="8">
    <location>
        <begin position="251"/>
        <end position="373"/>
    </location>
</feature>
<dbReference type="GO" id="GO:0016746">
    <property type="term" value="F:acyltransferase activity"/>
    <property type="evidence" value="ECO:0007669"/>
    <property type="project" value="UniProtKB-KW"/>
</dbReference>
<dbReference type="PIRSF" id="PIRSF000429">
    <property type="entry name" value="Ac-CoA_Ac_transf"/>
    <property type="match status" value="1"/>
</dbReference>
<evidence type="ECO:0000259" key="7">
    <source>
        <dbReference type="Pfam" id="PF00108"/>
    </source>
</evidence>
<dbReference type="InterPro" id="IPR020617">
    <property type="entry name" value="Thiolase_C"/>
</dbReference>
<dbReference type="RefSeq" id="WP_380138121.1">
    <property type="nucleotide sequence ID" value="NZ_JBHLUI010000009.1"/>
</dbReference>
<evidence type="ECO:0000256" key="4">
    <source>
        <dbReference type="ARBA" id="ARBA00023315"/>
    </source>
</evidence>
<dbReference type="PANTHER" id="PTHR18919">
    <property type="entry name" value="ACETYL-COA C-ACYLTRANSFERASE"/>
    <property type="match status" value="1"/>
</dbReference>
<name>A0ABV5LR53_9ACTN</name>
<comment type="caution">
    <text evidence="9">The sequence shown here is derived from an EMBL/GenBank/DDBJ whole genome shotgun (WGS) entry which is preliminary data.</text>
</comment>
<dbReference type="Gene3D" id="3.40.47.10">
    <property type="match status" value="1"/>
</dbReference>
<keyword evidence="3 6" id="KW-0808">Transferase</keyword>
<sequence length="376" mass="36906">MSVPPVLVVAARRTPFADAGRELSGLGPLEPAAAVLAALHGELGGCPVDDVVLGSATGPGGDAARVAALAAGLGPAVPGVRVDRQCGSGLDAIRVGAALVAQGEDVVLAGGFDAGSAEVGGYGGAGVRRAAFAPPGYPDPEMGPAADALAAELGITRRRQDAYAARSHARAVAAAARGEFAAELVPVGGLAHDPRPRSRLDTGRLARFRPAFAPHGSVTAGNSCSVSDGAAAVALVSGRTWAARPVPALAVRTAVVVGGDPARPGAAAAPAVRKALARAGIGLDEVGAVEIVEAFAAQVLACTDALGLDPTGADDDRVSPQGGAIALGHPWGASGAAVVVRLFARMVRHRGPRYGVAACAVGGGQGVAVVVERVDA</sequence>
<evidence type="ECO:0000313" key="9">
    <source>
        <dbReference type="EMBL" id="MFB9376581.1"/>
    </source>
</evidence>